<dbReference type="AlphaFoldDB" id="A0AAQ3WX63"/>
<evidence type="ECO:0000256" key="4">
    <source>
        <dbReference type="ARBA" id="ARBA00022729"/>
    </source>
</evidence>
<proteinExistence type="inferred from homology"/>
<keyword evidence="3" id="KW-0285">Flavoprotein</keyword>
<keyword evidence="5" id="KW-0274">FAD</keyword>
<feature type="chain" id="PRO_5042935769" description="FAD-binding PCMH-type domain-containing protein" evidence="8">
    <location>
        <begin position="28"/>
        <end position="572"/>
    </location>
</feature>
<evidence type="ECO:0000256" key="5">
    <source>
        <dbReference type="ARBA" id="ARBA00022827"/>
    </source>
</evidence>
<dbReference type="GO" id="GO:0071949">
    <property type="term" value="F:FAD binding"/>
    <property type="evidence" value="ECO:0007669"/>
    <property type="project" value="InterPro"/>
</dbReference>
<dbReference type="GO" id="GO:0016491">
    <property type="term" value="F:oxidoreductase activity"/>
    <property type="evidence" value="ECO:0007669"/>
    <property type="project" value="UniProtKB-KW"/>
</dbReference>
<keyword evidence="7" id="KW-0325">Glycoprotein</keyword>
<dbReference type="InterPro" id="IPR036318">
    <property type="entry name" value="FAD-bd_PCMH-like_sf"/>
</dbReference>
<dbReference type="InterPro" id="IPR006094">
    <property type="entry name" value="Oxid_FAD_bind_N"/>
</dbReference>
<dbReference type="Gene3D" id="3.30.43.10">
    <property type="entry name" value="Uridine Diphospho-n-acetylenolpyruvylglucosamine Reductase, domain 2"/>
    <property type="match status" value="1"/>
</dbReference>
<feature type="signal peptide" evidence="8">
    <location>
        <begin position="1"/>
        <end position="27"/>
    </location>
</feature>
<protein>
    <recommendedName>
        <fullName evidence="9">FAD-binding PCMH-type domain-containing protein</fullName>
    </recommendedName>
</protein>
<dbReference type="InterPro" id="IPR016167">
    <property type="entry name" value="FAD-bd_PCMH_sub1"/>
</dbReference>
<keyword evidence="6" id="KW-0560">Oxidoreductase</keyword>
<dbReference type="Pfam" id="PF08031">
    <property type="entry name" value="BBE"/>
    <property type="match status" value="1"/>
</dbReference>
<evidence type="ECO:0000256" key="1">
    <source>
        <dbReference type="ARBA" id="ARBA00001974"/>
    </source>
</evidence>
<dbReference type="InterPro" id="IPR006093">
    <property type="entry name" value="Oxy_OxRdtase_FAD_BS"/>
</dbReference>
<keyword evidence="4 8" id="KW-0732">Signal</keyword>
<evidence type="ECO:0000256" key="7">
    <source>
        <dbReference type="ARBA" id="ARBA00023180"/>
    </source>
</evidence>
<dbReference type="InterPro" id="IPR016166">
    <property type="entry name" value="FAD-bd_PCMH"/>
</dbReference>
<dbReference type="InterPro" id="IPR016169">
    <property type="entry name" value="FAD-bd_PCMH_sub2"/>
</dbReference>
<comment type="cofactor">
    <cofactor evidence="1">
        <name>FAD</name>
        <dbReference type="ChEBI" id="CHEBI:57692"/>
    </cofactor>
</comment>
<dbReference type="InterPro" id="IPR012951">
    <property type="entry name" value="BBE"/>
</dbReference>
<comment type="similarity">
    <text evidence="2">Belongs to the oxygen-dependent FAD-linked oxidoreductase family.</text>
</comment>
<dbReference type="Pfam" id="PF01565">
    <property type="entry name" value="FAD_binding_4"/>
    <property type="match status" value="1"/>
</dbReference>
<dbReference type="PROSITE" id="PS51387">
    <property type="entry name" value="FAD_PCMH"/>
    <property type="match status" value="1"/>
</dbReference>
<organism evidence="10 11">
    <name type="scientific">Paspalum notatum var. saurae</name>
    <dbReference type="NCBI Taxonomy" id="547442"/>
    <lineage>
        <taxon>Eukaryota</taxon>
        <taxon>Viridiplantae</taxon>
        <taxon>Streptophyta</taxon>
        <taxon>Embryophyta</taxon>
        <taxon>Tracheophyta</taxon>
        <taxon>Spermatophyta</taxon>
        <taxon>Magnoliopsida</taxon>
        <taxon>Liliopsida</taxon>
        <taxon>Poales</taxon>
        <taxon>Poaceae</taxon>
        <taxon>PACMAD clade</taxon>
        <taxon>Panicoideae</taxon>
        <taxon>Andropogonodae</taxon>
        <taxon>Paspaleae</taxon>
        <taxon>Paspalinae</taxon>
        <taxon>Paspalum</taxon>
    </lineage>
</organism>
<sequence>MMLMRPGFAHLSLLLYLFFILAPSCSCSPQEQDSGGALYDGFLRCVARLSPATADPSRLVYAPSSASYLPLLNATIQNLRFASPQTPRPALLLTPATVAEVRACVACCRRHGLTVRVRSGGHDYEGLSYRSVPSAAAARPFAVVDVALLREVRVDAARGVARAGPGATLGELYYAAARDSGGALGFPAGICPTVCVGGHLSGGGFGPMMRKHGLAADHVVDAEVVDAEGRLLDRAAMGDGLFWAIRGGGGGSFGVVVSWTVRLVPVPPVVSAFTVRRGGRRRTEETVRLLTRWQQVAHALPDDLFVKAALEPQLDAATGESRHPLVTFKSLFLGNCSGMLAEMDTHLPELGVTAGDCRDMSWIDSTLYFYGYTDGEPAEVLLDRSLQPKDYYKTKLDYVTSPVPAAGLAGLLVMVVEDMCGSVDMDPQGGAMSATPASATPYAHRRGYLYNVQYSVRWGGGEEEEQHLGWVRGVHGFMTPYASAGPRAAYVNFRDLDLGRNVEGSTSGYEEAARAWGEMYFGADNFRRLAMVKAEVDPQQVFWSEQSIPPLLLAAEKGGKQSEGEAGRVSDS</sequence>
<evidence type="ECO:0000313" key="11">
    <source>
        <dbReference type="Proteomes" id="UP001341281"/>
    </source>
</evidence>
<evidence type="ECO:0000256" key="3">
    <source>
        <dbReference type="ARBA" id="ARBA00022630"/>
    </source>
</evidence>
<evidence type="ECO:0000256" key="8">
    <source>
        <dbReference type="SAM" id="SignalP"/>
    </source>
</evidence>
<evidence type="ECO:0000313" key="10">
    <source>
        <dbReference type="EMBL" id="WVZ77185.1"/>
    </source>
</evidence>
<dbReference type="Gene3D" id="3.30.465.10">
    <property type="match status" value="1"/>
</dbReference>
<evidence type="ECO:0000259" key="9">
    <source>
        <dbReference type="PROSITE" id="PS51387"/>
    </source>
</evidence>
<feature type="domain" description="FAD-binding PCMH-type" evidence="9">
    <location>
        <begin position="85"/>
        <end position="266"/>
    </location>
</feature>
<dbReference type="EMBL" id="CP144749">
    <property type="protein sequence ID" value="WVZ77185.1"/>
    <property type="molecule type" value="Genomic_DNA"/>
</dbReference>
<dbReference type="PROSITE" id="PS00862">
    <property type="entry name" value="OX2_COVAL_FAD"/>
    <property type="match status" value="1"/>
</dbReference>
<evidence type="ECO:0000256" key="2">
    <source>
        <dbReference type="ARBA" id="ARBA00005466"/>
    </source>
</evidence>
<dbReference type="Proteomes" id="UP001341281">
    <property type="component" value="Chromosome 05"/>
</dbReference>
<dbReference type="SUPFAM" id="SSF56176">
    <property type="entry name" value="FAD-binding/transporter-associated domain-like"/>
    <property type="match status" value="1"/>
</dbReference>
<dbReference type="Gene3D" id="3.40.462.20">
    <property type="match status" value="1"/>
</dbReference>
<accession>A0AAQ3WX63</accession>
<keyword evidence="11" id="KW-1185">Reference proteome</keyword>
<name>A0AAQ3WX63_PASNO</name>
<dbReference type="PANTHER" id="PTHR32448">
    <property type="entry name" value="OS08G0158400 PROTEIN"/>
    <property type="match status" value="1"/>
</dbReference>
<reference evidence="10 11" key="1">
    <citation type="submission" date="2024-02" db="EMBL/GenBank/DDBJ databases">
        <title>High-quality chromosome-scale genome assembly of Pensacola bahiagrass (Paspalum notatum Flugge var. saurae).</title>
        <authorList>
            <person name="Vega J.M."/>
            <person name="Podio M."/>
            <person name="Orjuela J."/>
            <person name="Siena L.A."/>
            <person name="Pessino S.C."/>
            <person name="Combes M.C."/>
            <person name="Mariac C."/>
            <person name="Albertini E."/>
            <person name="Pupilli F."/>
            <person name="Ortiz J.P.A."/>
            <person name="Leblanc O."/>
        </authorList>
    </citation>
    <scope>NUCLEOTIDE SEQUENCE [LARGE SCALE GENOMIC DNA]</scope>
    <source>
        <strain evidence="10">R1</strain>
        <tissue evidence="10">Leaf</tissue>
    </source>
</reference>
<evidence type="ECO:0000256" key="6">
    <source>
        <dbReference type="ARBA" id="ARBA00023002"/>
    </source>
</evidence>
<gene>
    <name evidence="10" type="ORF">U9M48_025080</name>
</gene>